<dbReference type="EC" id="2.7.13.3" evidence="3"/>
<name>A0A0S6VR08_9BACT</name>
<evidence type="ECO:0000259" key="15">
    <source>
        <dbReference type="PROSITE" id="PS50110"/>
    </source>
</evidence>
<keyword evidence="8" id="KW-0067">ATP-binding</keyword>
<keyword evidence="13" id="KW-0812">Transmembrane</keyword>
<dbReference type="InterPro" id="IPR003594">
    <property type="entry name" value="HATPase_dom"/>
</dbReference>
<evidence type="ECO:0000256" key="5">
    <source>
        <dbReference type="ARBA" id="ARBA00022679"/>
    </source>
</evidence>
<dbReference type="SMART" id="SM00448">
    <property type="entry name" value="REC"/>
    <property type="match status" value="1"/>
</dbReference>
<dbReference type="Pfam" id="PF02518">
    <property type="entry name" value="HATPase_c"/>
    <property type="match status" value="1"/>
</dbReference>
<keyword evidence="18" id="KW-1185">Reference proteome</keyword>
<dbReference type="CDD" id="cd16922">
    <property type="entry name" value="HATPase_EvgS-ArcB-TorS-like"/>
    <property type="match status" value="1"/>
</dbReference>
<feature type="modified residue" description="4-aspartylphosphate" evidence="12">
    <location>
        <position position="602"/>
    </location>
</feature>
<dbReference type="Gene3D" id="1.10.287.130">
    <property type="match status" value="1"/>
</dbReference>
<evidence type="ECO:0000259" key="14">
    <source>
        <dbReference type="PROSITE" id="PS50109"/>
    </source>
</evidence>
<evidence type="ECO:0000256" key="13">
    <source>
        <dbReference type="SAM" id="Phobius"/>
    </source>
</evidence>
<dbReference type="GO" id="GO:0000155">
    <property type="term" value="F:phosphorelay sensor kinase activity"/>
    <property type="evidence" value="ECO:0007669"/>
    <property type="project" value="InterPro"/>
</dbReference>
<evidence type="ECO:0000313" key="17">
    <source>
        <dbReference type="EMBL" id="GAK49725.1"/>
    </source>
</evidence>
<evidence type="ECO:0000259" key="16">
    <source>
        <dbReference type="PROSITE" id="PS50885"/>
    </source>
</evidence>
<gene>
    <name evidence="17" type="ORF">U14_00949</name>
</gene>
<dbReference type="SUPFAM" id="SSF52172">
    <property type="entry name" value="CheY-like"/>
    <property type="match status" value="1"/>
</dbReference>
<keyword evidence="10 13" id="KW-0472">Membrane</keyword>
<dbReference type="Pfam" id="PF00512">
    <property type="entry name" value="HisKA"/>
    <property type="match status" value="1"/>
</dbReference>
<dbReference type="Gene3D" id="3.40.50.2300">
    <property type="match status" value="1"/>
</dbReference>
<dbReference type="CDD" id="cd17546">
    <property type="entry name" value="REC_hyHK_CKI1_RcsC-like"/>
    <property type="match status" value="1"/>
</dbReference>
<keyword evidence="5" id="KW-0808">Transferase</keyword>
<dbReference type="SMART" id="SM00388">
    <property type="entry name" value="HisKA"/>
    <property type="match status" value="1"/>
</dbReference>
<dbReference type="InterPro" id="IPR036097">
    <property type="entry name" value="HisK_dim/P_sf"/>
</dbReference>
<accession>A0A0S6VR08</accession>
<dbReference type="PRINTS" id="PR00344">
    <property type="entry name" value="BCTRLSENSOR"/>
</dbReference>
<comment type="catalytic activity">
    <reaction evidence="1">
        <text>ATP + protein L-histidine = ADP + protein N-phospho-L-histidine.</text>
        <dbReference type="EC" id="2.7.13.3"/>
    </reaction>
</comment>
<feature type="domain" description="Response regulatory" evidence="15">
    <location>
        <begin position="552"/>
        <end position="669"/>
    </location>
</feature>
<dbReference type="AlphaFoldDB" id="A0A0S6VR08"/>
<evidence type="ECO:0000256" key="8">
    <source>
        <dbReference type="ARBA" id="ARBA00022840"/>
    </source>
</evidence>
<dbReference type="PANTHER" id="PTHR45339">
    <property type="entry name" value="HYBRID SIGNAL TRANSDUCTION HISTIDINE KINASE J"/>
    <property type="match status" value="1"/>
</dbReference>
<keyword evidence="13" id="KW-1133">Transmembrane helix</keyword>
<dbReference type="InterPro" id="IPR011006">
    <property type="entry name" value="CheY-like_superfamily"/>
</dbReference>
<evidence type="ECO:0000256" key="6">
    <source>
        <dbReference type="ARBA" id="ARBA00022741"/>
    </source>
</evidence>
<dbReference type="STRING" id="1499966.U14_00949"/>
<dbReference type="GO" id="GO:0016020">
    <property type="term" value="C:membrane"/>
    <property type="evidence" value="ECO:0007669"/>
    <property type="project" value="UniProtKB-SubCell"/>
</dbReference>
<evidence type="ECO:0000256" key="9">
    <source>
        <dbReference type="ARBA" id="ARBA00023012"/>
    </source>
</evidence>
<keyword evidence="7 17" id="KW-0418">Kinase</keyword>
<keyword evidence="4 12" id="KW-0597">Phosphoprotein</keyword>
<dbReference type="FunFam" id="3.30.565.10:FF:000010">
    <property type="entry name" value="Sensor histidine kinase RcsC"/>
    <property type="match status" value="1"/>
</dbReference>
<feature type="domain" description="HAMP" evidence="16">
    <location>
        <begin position="183"/>
        <end position="239"/>
    </location>
</feature>
<dbReference type="SUPFAM" id="SSF55874">
    <property type="entry name" value="ATPase domain of HSP90 chaperone/DNA topoisomerase II/histidine kinase"/>
    <property type="match status" value="1"/>
</dbReference>
<dbReference type="InterPro" id="IPR004358">
    <property type="entry name" value="Sig_transdc_His_kin-like_C"/>
</dbReference>
<evidence type="ECO:0000256" key="3">
    <source>
        <dbReference type="ARBA" id="ARBA00012438"/>
    </source>
</evidence>
<dbReference type="PANTHER" id="PTHR45339:SF1">
    <property type="entry name" value="HYBRID SIGNAL TRANSDUCTION HISTIDINE KINASE J"/>
    <property type="match status" value="1"/>
</dbReference>
<proteinExistence type="predicted"/>
<dbReference type="Pfam" id="PF00072">
    <property type="entry name" value="Response_reg"/>
    <property type="match status" value="1"/>
</dbReference>
<evidence type="ECO:0000313" key="18">
    <source>
        <dbReference type="Proteomes" id="UP000030700"/>
    </source>
</evidence>
<comment type="subcellular location">
    <subcellularLocation>
        <location evidence="2">Membrane</location>
    </subcellularLocation>
</comment>
<feature type="transmembrane region" description="Helical" evidence="13">
    <location>
        <begin position="16"/>
        <end position="35"/>
    </location>
</feature>
<dbReference type="HOGENOM" id="CLU_000445_104_15_0"/>
<dbReference type="FunFam" id="1.10.287.130:FF:000038">
    <property type="entry name" value="Sensory transduction histidine kinase"/>
    <property type="match status" value="1"/>
</dbReference>
<dbReference type="PROSITE" id="PS50109">
    <property type="entry name" value="HIS_KIN"/>
    <property type="match status" value="1"/>
</dbReference>
<evidence type="ECO:0000256" key="1">
    <source>
        <dbReference type="ARBA" id="ARBA00000085"/>
    </source>
</evidence>
<dbReference type="Proteomes" id="UP000030700">
    <property type="component" value="Unassembled WGS sequence"/>
</dbReference>
<dbReference type="InterPro" id="IPR001789">
    <property type="entry name" value="Sig_transdc_resp-reg_receiver"/>
</dbReference>
<evidence type="ECO:0000256" key="2">
    <source>
        <dbReference type="ARBA" id="ARBA00004370"/>
    </source>
</evidence>
<keyword evidence="11" id="KW-0131">Cell cycle</keyword>
<reference evidence="17" key="1">
    <citation type="journal article" date="2015" name="PeerJ">
        <title>First genomic representation of candidate bacterial phylum KSB3 points to enhanced environmental sensing as a trigger of wastewater bulking.</title>
        <authorList>
            <person name="Sekiguchi Y."/>
            <person name="Ohashi A."/>
            <person name="Parks D.H."/>
            <person name="Yamauchi T."/>
            <person name="Tyson G.W."/>
            <person name="Hugenholtz P."/>
        </authorList>
    </citation>
    <scope>NUCLEOTIDE SEQUENCE [LARGE SCALE GENOMIC DNA]</scope>
</reference>
<evidence type="ECO:0000256" key="4">
    <source>
        <dbReference type="ARBA" id="ARBA00022553"/>
    </source>
</evidence>
<evidence type="ECO:0000256" key="11">
    <source>
        <dbReference type="ARBA" id="ARBA00023306"/>
    </source>
</evidence>
<dbReference type="CDD" id="cd00082">
    <property type="entry name" value="HisKA"/>
    <property type="match status" value="1"/>
</dbReference>
<organism evidence="17">
    <name type="scientific">Candidatus Moduliflexus flocculans</name>
    <dbReference type="NCBI Taxonomy" id="1499966"/>
    <lineage>
        <taxon>Bacteria</taxon>
        <taxon>Candidatus Moduliflexota</taxon>
        <taxon>Candidatus Moduliflexia</taxon>
        <taxon>Candidatus Moduliflexales</taxon>
        <taxon>Candidatus Moduliflexaceae</taxon>
    </lineage>
</organism>
<dbReference type="SUPFAM" id="SSF47384">
    <property type="entry name" value="Homodimeric domain of signal transducing histidine kinase"/>
    <property type="match status" value="1"/>
</dbReference>
<dbReference type="Gene3D" id="3.30.565.10">
    <property type="entry name" value="Histidine kinase-like ATPase, C-terminal domain"/>
    <property type="match status" value="1"/>
</dbReference>
<sequence length="761" mass="86321">MPIRFRQRIAYRQARNTVLVAFLVGTILSIGQIGYDLFKEREQTEATIRTMLNMTKGPAIEALYALSEETCESLLEGLFLYEPIRDAKITERFGKVFVEKTRPMSSGTFQWLTKPMFGEHSVYAVSLEYQRKNDVAEYLGQMIVTVDSYLLALNFFDRARFIILSDFIRNIVLSAALLSLFYATLTRPMLDMIHQLSRVDIANPGGMLLACPPSHAEDEFGDLTHTINLLLERLGDSVAQYQITQQELMTHRDHLEQLVQHRTRQLEQLVQDLNVAKTQAEAASQAKSAFLANMSHELRTPLNAILGFSQLMSRNPQLQADMRENLEVISRSGEHLLTLINDVLDLSKIEAGHIALNMNEFDLLSLLRDVEEVFWARANQKRLSFVVELDERLPKAIRADEGRLRQVLLNLLSNAIKFTATGQITLRAGLLDPLEKWTDAPPEPLPERHFCIIFEVEDTGVGIAPDELPTLFNAFVQTKAGKDSQQGTGLGLSISQRFVQLMGGRMTVSSTLGEGSNFKFYITVEETEIANVAPKTPTRRIIGIAPNQPRYRILVVDDRDTNRQLLVKYLNSVGGFDVQEAKDGADAIAIWERWEPHLIWMDMRMPVMDGYEATRRIKQTAKGQSTAIIALTASTFDHDRAAILAAGCDDFVRKPFREIEIFEMMTKHLGVQYLYEDECKPPAITNSAAKLCLPEYLARCPAELLNELKQAIIRLNMEHIEQCVRQIRSYSDECADALTRMIENFDYQMILSLIEYTGEQV</sequence>
<keyword evidence="6" id="KW-0547">Nucleotide-binding</keyword>
<protein>
    <recommendedName>
        <fullName evidence="3">histidine kinase</fullName>
        <ecNumber evidence="3">2.7.13.3</ecNumber>
    </recommendedName>
</protein>
<evidence type="ECO:0000256" key="7">
    <source>
        <dbReference type="ARBA" id="ARBA00022777"/>
    </source>
</evidence>
<dbReference type="GO" id="GO:0005524">
    <property type="term" value="F:ATP binding"/>
    <property type="evidence" value="ECO:0007669"/>
    <property type="project" value="UniProtKB-KW"/>
</dbReference>
<dbReference type="InterPro" id="IPR036890">
    <property type="entry name" value="HATPase_C_sf"/>
</dbReference>
<dbReference type="SMART" id="SM00387">
    <property type="entry name" value="HATPase_c"/>
    <property type="match status" value="1"/>
</dbReference>
<dbReference type="InterPro" id="IPR005467">
    <property type="entry name" value="His_kinase_dom"/>
</dbReference>
<feature type="domain" description="Histidine kinase" evidence="14">
    <location>
        <begin position="293"/>
        <end position="526"/>
    </location>
</feature>
<keyword evidence="9" id="KW-0902">Two-component regulatory system</keyword>
<dbReference type="InterPro" id="IPR003660">
    <property type="entry name" value="HAMP_dom"/>
</dbReference>
<dbReference type="InterPro" id="IPR003661">
    <property type="entry name" value="HisK_dim/P_dom"/>
</dbReference>
<dbReference type="PROSITE" id="PS50110">
    <property type="entry name" value="RESPONSE_REGULATORY"/>
    <property type="match status" value="1"/>
</dbReference>
<evidence type="ECO:0000256" key="10">
    <source>
        <dbReference type="ARBA" id="ARBA00023136"/>
    </source>
</evidence>
<dbReference type="EMBL" id="DF820455">
    <property type="protein sequence ID" value="GAK49725.1"/>
    <property type="molecule type" value="Genomic_DNA"/>
</dbReference>
<dbReference type="PROSITE" id="PS50885">
    <property type="entry name" value="HAMP"/>
    <property type="match status" value="1"/>
</dbReference>
<evidence type="ECO:0000256" key="12">
    <source>
        <dbReference type="PROSITE-ProRule" id="PRU00169"/>
    </source>
</evidence>